<dbReference type="InterPro" id="IPR039619">
    <property type="entry name" value="MAKR2/5"/>
</dbReference>
<protein>
    <recommendedName>
        <fullName evidence="4">Membrane-associated kinase regulator 2</fullName>
    </recommendedName>
</protein>
<feature type="region of interest" description="Disordered" evidence="1">
    <location>
        <begin position="341"/>
        <end position="364"/>
    </location>
</feature>
<feature type="compositionally biased region" description="Low complexity" evidence="1">
    <location>
        <begin position="304"/>
        <end position="318"/>
    </location>
</feature>
<evidence type="ECO:0000313" key="3">
    <source>
        <dbReference type="Proteomes" id="UP001327560"/>
    </source>
</evidence>
<dbReference type="EMBL" id="CP136892">
    <property type="protein sequence ID" value="WOL02159.1"/>
    <property type="molecule type" value="Genomic_DNA"/>
</dbReference>
<organism evidence="2 3">
    <name type="scientific">Canna indica</name>
    <name type="common">Indian-shot</name>
    <dbReference type="NCBI Taxonomy" id="4628"/>
    <lineage>
        <taxon>Eukaryota</taxon>
        <taxon>Viridiplantae</taxon>
        <taxon>Streptophyta</taxon>
        <taxon>Embryophyta</taxon>
        <taxon>Tracheophyta</taxon>
        <taxon>Spermatophyta</taxon>
        <taxon>Magnoliopsida</taxon>
        <taxon>Liliopsida</taxon>
        <taxon>Zingiberales</taxon>
        <taxon>Cannaceae</taxon>
        <taxon>Canna</taxon>
    </lineage>
</organism>
<keyword evidence="3" id="KW-1185">Reference proteome</keyword>
<dbReference type="PANTHER" id="PTHR33929">
    <property type="entry name" value="MEMBRANE-ASSOCIATED KINASE REGULATOR 2-RELATED"/>
    <property type="match status" value="1"/>
</dbReference>
<dbReference type="Proteomes" id="UP001327560">
    <property type="component" value="Chromosome 3"/>
</dbReference>
<dbReference type="AlphaFoldDB" id="A0AAQ3Q8Z6"/>
<proteinExistence type="predicted"/>
<dbReference type="PANTHER" id="PTHR33929:SF1">
    <property type="entry name" value="MEMBRANE-ASSOCIATED KINASE REGULATOR 2-RELATED"/>
    <property type="match status" value="1"/>
</dbReference>
<name>A0AAQ3Q8Z6_9LILI</name>
<dbReference type="GO" id="GO:0005886">
    <property type="term" value="C:plasma membrane"/>
    <property type="evidence" value="ECO:0007669"/>
    <property type="project" value="InterPro"/>
</dbReference>
<feature type="region of interest" description="Disordered" evidence="1">
    <location>
        <begin position="90"/>
        <end position="112"/>
    </location>
</feature>
<accession>A0AAQ3Q8Z6</accession>
<sequence>MESFSLLKYWRGGGGGATVAAAIRSSTPAPSSATTVAAAVIRPSSATTDDGGGDDDEGPFFDLEFAALPADDGSSGESQGEVDEGEFNFELSSVGSGGAGGGGGGAGEGIRAEGFTPSDDLFFKGKLVPLDSSSIVIAASDSDNKPHFPAVSLLKSATKFRVFLPGLRKPKTTSAESNGAPVAVMATGSPKPPPQQQQQQSRFFVKFKVDEVPIVSLFTRDNSSRNSSTNRASKPPTEETTATTTAAAVEAEEKRFAREVLQKYRNMIKPLYVRASRKHGEKPKLPAEPAPPKAAAGPGEGEPGEAAPALGPAASASGNKSLPAGLRVVGKRLGKSWSASAAVAAVPSPPPQRRDDSLLEQQDGIQSAIAHCKRSFTAPEKGTRPTTF</sequence>
<evidence type="ECO:0008006" key="4">
    <source>
        <dbReference type="Google" id="ProtNLM"/>
    </source>
</evidence>
<gene>
    <name evidence="2" type="ORF">Cni_G10878</name>
</gene>
<feature type="compositionally biased region" description="Gly residues" evidence="1">
    <location>
        <begin position="95"/>
        <end position="108"/>
    </location>
</feature>
<evidence type="ECO:0000313" key="2">
    <source>
        <dbReference type="EMBL" id="WOL02159.1"/>
    </source>
</evidence>
<evidence type="ECO:0000256" key="1">
    <source>
        <dbReference type="SAM" id="MobiDB-lite"/>
    </source>
</evidence>
<feature type="region of interest" description="Disordered" evidence="1">
    <location>
        <begin position="220"/>
        <end position="249"/>
    </location>
</feature>
<feature type="region of interest" description="Disordered" evidence="1">
    <location>
        <begin position="41"/>
        <end position="61"/>
    </location>
</feature>
<feature type="region of interest" description="Disordered" evidence="1">
    <location>
        <begin position="275"/>
        <end position="322"/>
    </location>
</feature>
<reference evidence="2 3" key="1">
    <citation type="submission" date="2023-10" db="EMBL/GenBank/DDBJ databases">
        <title>Chromosome-scale genome assembly provides insights into flower coloration mechanisms of Canna indica.</title>
        <authorList>
            <person name="Li C."/>
        </authorList>
    </citation>
    <scope>NUCLEOTIDE SEQUENCE [LARGE SCALE GENOMIC DNA]</scope>
    <source>
        <tissue evidence="2">Flower</tissue>
    </source>
</reference>